<reference evidence="2" key="2">
    <citation type="submission" date="2020-05" db="UniProtKB">
        <authorList>
            <consortium name="EnsemblMetazoa"/>
        </authorList>
    </citation>
    <scope>IDENTIFICATION</scope>
    <source>
        <strain evidence="2">maculatus3</strain>
    </source>
</reference>
<keyword evidence="3" id="KW-1185">Reference proteome</keyword>
<evidence type="ECO:0000313" key="2">
    <source>
        <dbReference type="EnsemblMetazoa" id="AMAM010232-PA"/>
    </source>
</evidence>
<reference evidence="3" key="1">
    <citation type="submission" date="2013-09" db="EMBL/GenBank/DDBJ databases">
        <title>The Genome Sequence of Anopheles maculatus species B.</title>
        <authorList>
            <consortium name="The Broad Institute Genomics Platform"/>
            <person name="Neafsey D.E."/>
            <person name="Besansky N."/>
            <person name="Howell P."/>
            <person name="Walton C."/>
            <person name="Young S.K."/>
            <person name="Zeng Q."/>
            <person name="Gargeya S."/>
            <person name="Fitzgerald M."/>
            <person name="Haas B."/>
            <person name="Abouelleil A."/>
            <person name="Allen A.W."/>
            <person name="Alvarado L."/>
            <person name="Arachchi H.M."/>
            <person name="Berlin A.M."/>
            <person name="Chapman S.B."/>
            <person name="Gainer-Dewar J."/>
            <person name="Goldberg J."/>
            <person name="Griggs A."/>
            <person name="Gujja S."/>
            <person name="Hansen M."/>
            <person name="Howarth C."/>
            <person name="Imamovic A."/>
            <person name="Ireland A."/>
            <person name="Larimer J."/>
            <person name="McCowan C."/>
            <person name="Murphy C."/>
            <person name="Pearson M."/>
            <person name="Poon T.W."/>
            <person name="Priest M."/>
            <person name="Roberts A."/>
            <person name="Saif S."/>
            <person name="Shea T."/>
            <person name="Sisk P."/>
            <person name="Sykes S."/>
            <person name="Wortman J."/>
            <person name="Nusbaum C."/>
            <person name="Birren B."/>
        </authorList>
    </citation>
    <scope>NUCLEOTIDE SEQUENCE [LARGE SCALE GENOMIC DNA]</scope>
    <source>
        <strain evidence="3">maculatus3</strain>
    </source>
</reference>
<feature type="compositionally biased region" description="Low complexity" evidence="1">
    <location>
        <begin position="157"/>
        <end position="167"/>
    </location>
</feature>
<proteinExistence type="predicted"/>
<sequence>MLNAQLSSVGGFNPNAPNRQFVGPPQRQRGTLNSPGTPRQQNPFGGSMVDGGGFPGPPSPSPVGVSAPNFANPVYANQQMRLQRQGSVPPQSTQHLPGSPRSAYGGHGPGPDATGYGMMFGNAAAMQQHTASSPGDFYNRSQTGKRRNVPHHPNQKSSSTTPTHFSTHTSIQPIIVMQKRSVHHDATMHLHSRLGHTIIRNHFKNLLTSGTVAQSQIILHLF</sequence>
<dbReference type="EnsemblMetazoa" id="AMAM010232-RA">
    <property type="protein sequence ID" value="AMAM010232-PA"/>
    <property type="gene ID" value="AMAM010232"/>
</dbReference>
<name>A0A182SNF2_9DIPT</name>
<feature type="region of interest" description="Disordered" evidence="1">
    <location>
        <begin position="83"/>
        <end position="111"/>
    </location>
</feature>
<feature type="compositionally biased region" description="Polar residues" evidence="1">
    <location>
        <begin position="28"/>
        <end position="44"/>
    </location>
</feature>
<evidence type="ECO:0000313" key="3">
    <source>
        <dbReference type="Proteomes" id="UP000075901"/>
    </source>
</evidence>
<accession>A0A182SNF2</accession>
<dbReference type="Proteomes" id="UP000075901">
    <property type="component" value="Unassembled WGS sequence"/>
</dbReference>
<feature type="region of interest" description="Disordered" evidence="1">
    <location>
        <begin position="1"/>
        <end position="70"/>
    </location>
</feature>
<evidence type="ECO:0000256" key="1">
    <source>
        <dbReference type="SAM" id="MobiDB-lite"/>
    </source>
</evidence>
<feature type="compositionally biased region" description="Basic residues" evidence="1">
    <location>
        <begin position="143"/>
        <end position="154"/>
    </location>
</feature>
<feature type="region of interest" description="Disordered" evidence="1">
    <location>
        <begin position="127"/>
        <end position="167"/>
    </location>
</feature>
<dbReference type="VEuPathDB" id="VectorBase:AMAM010232"/>
<feature type="compositionally biased region" description="Polar residues" evidence="1">
    <location>
        <begin position="1"/>
        <end position="18"/>
    </location>
</feature>
<organism evidence="2 3">
    <name type="scientific">Anopheles maculatus</name>
    <dbReference type="NCBI Taxonomy" id="74869"/>
    <lineage>
        <taxon>Eukaryota</taxon>
        <taxon>Metazoa</taxon>
        <taxon>Ecdysozoa</taxon>
        <taxon>Arthropoda</taxon>
        <taxon>Hexapoda</taxon>
        <taxon>Insecta</taxon>
        <taxon>Pterygota</taxon>
        <taxon>Neoptera</taxon>
        <taxon>Endopterygota</taxon>
        <taxon>Diptera</taxon>
        <taxon>Nematocera</taxon>
        <taxon>Culicoidea</taxon>
        <taxon>Culicidae</taxon>
        <taxon>Anophelinae</taxon>
        <taxon>Anopheles</taxon>
        <taxon>Anopheles maculatus group</taxon>
    </lineage>
</organism>
<feature type="compositionally biased region" description="Polar residues" evidence="1">
    <location>
        <begin position="83"/>
        <end position="96"/>
    </location>
</feature>
<dbReference type="AlphaFoldDB" id="A0A182SNF2"/>
<protein>
    <submittedName>
        <fullName evidence="2">Uncharacterized protein</fullName>
    </submittedName>
</protein>